<sequence length="140" mass="15694">MAKQVVDEPGPSRPPLRTVRNARNSKHDVPCGENCLIYPKGKFDNTPPGIMGKLAQYLEVDLKTRPSKRNVWVERMGKRKRGGRHKECDRPNRFYPIDEATAEENLTAVDAENVTDGDNGGVEDNGENRVVPILLFPAVR</sequence>
<dbReference type="Proteomes" id="UP000805649">
    <property type="component" value="Unassembled WGS sequence"/>
</dbReference>
<evidence type="ECO:0000313" key="2">
    <source>
        <dbReference type="Proteomes" id="UP000805649"/>
    </source>
</evidence>
<protein>
    <submittedName>
        <fullName evidence="1">Uncharacterized protein</fullName>
    </submittedName>
</protein>
<proteinExistence type="predicted"/>
<gene>
    <name evidence="1" type="ORF">CTRU02_214148</name>
</gene>
<keyword evidence="2" id="KW-1185">Reference proteome</keyword>
<comment type="caution">
    <text evidence="1">The sequence shown here is derived from an EMBL/GenBank/DDBJ whole genome shotgun (WGS) entry which is preliminary data.</text>
</comment>
<name>A0ACC3YHN5_COLTU</name>
<dbReference type="EMBL" id="VUJX02000010">
    <property type="protein sequence ID" value="KAL0931413.1"/>
    <property type="molecule type" value="Genomic_DNA"/>
</dbReference>
<organism evidence="1 2">
    <name type="scientific">Colletotrichum truncatum</name>
    <name type="common">Anthracnose fungus</name>
    <name type="synonym">Colletotrichum capsici</name>
    <dbReference type="NCBI Taxonomy" id="5467"/>
    <lineage>
        <taxon>Eukaryota</taxon>
        <taxon>Fungi</taxon>
        <taxon>Dikarya</taxon>
        <taxon>Ascomycota</taxon>
        <taxon>Pezizomycotina</taxon>
        <taxon>Sordariomycetes</taxon>
        <taxon>Hypocreomycetidae</taxon>
        <taxon>Glomerellales</taxon>
        <taxon>Glomerellaceae</taxon>
        <taxon>Colletotrichum</taxon>
        <taxon>Colletotrichum truncatum species complex</taxon>
    </lineage>
</organism>
<accession>A0ACC3YHN5</accession>
<evidence type="ECO:0000313" key="1">
    <source>
        <dbReference type="EMBL" id="KAL0931413.1"/>
    </source>
</evidence>
<reference evidence="1 2" key="1">
    <citation type="journal article" date="2020" name="Phytopathology">
        <title>Genome Sequence Resources of Colletotrichum truncatum, C. plurivorum, C. musicola, and C. sojae: Four Species Pathogenic to Soybean (Glycine max).</title>
        <authorList>
            <person name="Rogerio F."/>
            <person name="Boufleur T.R."/>
            <person name="Ciampi-Guillardi M."/>
            <person name="Sukno S.A."/>
            <person name="Thon M.R."/>
            <person name="Massola Junior N.S."/>
            <person name="Baroncelli R."/>
        </authorList>
    </citation>
    <scope>NUCLEOTIDE SEQUENCE [LARGE SCALE GENOMIC DNA]</scope>
    <source>
        <strain evidence="1 2">CMES1059</strain>
    </source>
</reference>